<gene>
    <name evidence="1" type="ORF">LCGC14_2142040</name>
</gene>
<proteinExistence type="predicted"/>
<evidence type="ECO:0000313" key="1">
    <source>
        <dbReference type="EMBL" id="KKL66730.1"/>
    </source>
</evidence>
<comment type="caution">
    <text evidence="1">The sequence shown here is derived from an EMBL/GenBank/DDBJ whole genome shotgun (WGS) entry which is preliminary data.</text>
</comment>
<dbReference type="EMBL" id="LAZR01027111">
    <property type="protein sequence ID" value="KKL66730.1"/>
    <property type="molecule type" value="Genomic_DNA"/>
</dbReference>
<sequence length="97" mass="11047">MKVNDSLLITKFVRADSPKAKDGFRCVNDPKKEKSYYVVVFDNPDTLYIRKTIREEQSISIAPEYVLVHNVSFNSLGIVRASELVEPVSLTINVEKE</sequence>
<accession>A0A0F9GB67</accession>
<organism evidence="1">
    <name type="scientific">marine sediment metagenome</name>
    <dbReference type="NCBI Taxonomy" id="412755"/>
    <lineage>
        <taxon>unclassified sequences</taxon>
        <taxon>metagenomes</taxon>
        <taxon>ecological metagenomes</taxon>
    </lineage>
</organism>
<protein>
    <submittedName>
        <fullName evidence="1">Uncharacterized protein</fullName>
    </submittedName>
</protein>
<dbReference type="AlphaFoldDB" id="A0A0F9GB67"/>
<name>A0A0F9GB67_9ZZZZ</name>
<reference evidence="1" key="1">
    <citation type="journal article" date="2015" name="Nature">
        <title>Complex archaea that bridge the gap between prokaryotes and eukaryotes.</title>
        <authorList>
            <person name="Spang A."/>
            <person name="Saw J.H."/>
            <person name="Jorgensen S.L."/>
            <person name="Zaremba-Niedzwiedzka K."/>
            <person name="Martijn J."/>
            <person name="Lind A.E."/>
            <person name="van Eijk R."/>
            <person name="Schleper C."/>
            <person name="Guy L."/>
            <person name="Ettema T.J."/>
        </authorList>
    </citation>
    <scope>NUCLEOTIDE SEQUENCE</scope>
</reference>